<feature type="transmembrane region" description="Helical" evidence="1">
    <location>
        <begin position="61"/>
        <end position="79"/>
    </location>
</feature>
<keyword evidence="1" id="KW-0472">Membrane</keyword>
<protein>
    <recommendedName>
        <fullName evidence="4">EamA domain-containing protein</fullName>
    </recommendedName>
</protein>
<keyword evidence="1" id="KW-1133">Transmembrane helix</keyword>
<keyword evidence="3" id="KW-1185">Reference proteome</keyword>
<gene>
    <name evidence="2" type="ORF">A6M21_17445</name>
</gene>
<comment type="caution">
    <text evidence="2">The sequence shown here is derived from an EMBL/GenBank/DDBJ whole genome shotgun (WGS) entry which is preliminary data.</text>
</comment>
<feature type="transmembrane region" description="Helical" evidence="1">
    <location>
        <begin position="32"/>
        <end position="55"/>
    </location>
</feature>
<dbReference type="EMBL" id="LYVF01000093">
    <property type="protein sequence ID" value="OAT84769.1"/>
    <property type="molecule type" value="Genomic_DNA"/>
</dbReference>
<proteinExistence type="predicted"/>
<organism evidence="2 3">
    <name type="scientific">Desulfotomaculum copahuensis</name>
    <dbReference type="NCBI Taxonomy" id="1838280"/>
    <lineage>
        <taxon>Bacteria</taxon>
        <taxon>Bacillati</taxon>
        <taxon>Bacillota</taxon>
        <taxon>Clostridia</taxon>
        <taxon>Eubacteriales</taxon>
        <taxon>Desulfotomaculaceae</taxon>
        <taxon>Desulfotomaculum</taxon>
    </lineage>
</organism>
<dbReference type="AlphaFoldDB" id="A0A1B7LG63"/>
<evidence type="ECO:0008006" key="4">
    <source>
        <dbReference type="Google" id="ProtNLM"/>
    </source>
</evidence>
<name>A0A1B7LG63_9FIRM</name>
<keyword evidence="1" id="KW-0812">Transmembrane</keyword>
<sequence>MKYNLIMLPLLFVANAALGIGFIRAHETIRNLPLVVAGQSFMYYAFLAAFSVLLVGDKVSVARAVMGFVLIAVGVAMLGR</sequence>
<accession>A0A1B7LG63</accession>
<dbReference type="Proteomes" id="UP000078532">
    <property type="component" value="Unassembled WGS sequence"/>
</dbReference>
<evidence type="ECO:0000313" key="3">
    <source>
        <dbReference type="Proteomes" id="UP000078532"/>
    </source>
</evidence>
<evidence type="ECO:0000313" key="2">
    <source>
        <dbReference type="EMBL" id="OAT84769.1"/>
    </source>
</evidence>
<feature type="transmembrane region" description="Helical" evidence="1">
    <location>
        <begin position="6"/>
        <end position="25"/>
    </location>
</feature>
<evidence type="ECO:0000256" key="1">
    <source>
        <dbReference type="SAM" id="Phobius"/>
    </source>
</evidence>
<reference evidence="2 3" key="1">
    <citation type="submission" date="2016-04" db="EMBL/GenBank/DDBJ databases">
        <authorList>
            <person name="Evans L.H."/>
            <person name="Alamgir A."/>
            <person name="Owens N."/>
            <person name="Weber N.D."/>
            <person name="Virtaneva K."/>
            <person name="Barbian K."/>
            <person name="Babar A."/>
            <person name="Rosenke K."/>
        </authorList>
    </citation>
    <scope>NUCLEOTIDE SEQUENCE [LARGE SCALE GENOMIC DNA]</scope>
    <source>
        <strain evidence="2 3">LMa1</strain>
    </source>
</reference>